<dbReference type="Proteomes" id="UP001185863">
    <property type="component" value="Unassembled WGS sequence"/>
</dbReference>
<reference evidence="2" key="1">
    <citation type="submission" date="2023-10" db="EMBL/GenBank/DDBJ databases">
        <title>Development of a sustainable strategy for remediation of hydrocarbon-contaminated territories based on the waste exchange concept.</title>
        <authorList>
            <person name="Krivoruchko A."/>
        </authorList>
    </citation>
    <scope>NUCLEOTIDE SEQUENCE</scope>
    <source>
        <strain evidence="2">IEGM 68</strain>
    </source>
</reference>
<gene>
    <name evidence="2" type="ORF">R4315_29395</name>
</gene>
<protein>
    <submittedName>
        <fullName evidence="2">CGNR zinc finger domain-containing protein</fullName>
    </submittedName>
</protein>
<comment type="caution">
    <text evidence="2">The sequence shown here is derived from an EMBL/GenBank/DDBJ whole genome shotgun (WGS) entry which is preliminary data.</text>
</comment>
<dbReference type="Pfam" id="PF07336">
    <property type="entry name" value="ABATE"/>
    <property type="match status" value="1"/>
</dbReference>
<evidence type="ECO:0000313" key="3">
    <source>
        <dbReference type="Proteomes" id="UP001185863"/>
    </source>
</evidence>
<dbReference type="InterPro" id="IPR023286">
    <property type="entry name" value="ABATE_dom_sf"/>
</dbReference>
<evidence type="ECO:0000259" key="1">
    <source>
        <dbReference type="Pfam" id="PF11706"/>
    </source>
</evidence>
<dbReference type="PANTHER" id="PTHR35525:SF3">
    <property type="entry name" value="BLL6575 PROTEIN"/>
    <property type="match status" value="1"/>
</dbReference>
<dbReference type="PANTHER" id="PTHR35525">
    <property type="entry name" value="BLL6575 PROTEIN"/>
    <property type="match status" value="1"/>
</dbReference>
<sequence>MTWSACARYEIAPAPAGLALVHDFVNTISTGRPREIDLLGRLPDAQAWLDRALATWAARSGQSAAPVRLAAHDLEELVGLRSELLQLLEPRVGGGGHDAPAVHVAAAAIRLDRGGQAVLEPRGQGWRYFAAVVLLEVFQAQQAGAWRRLKICRNTRCGAAFYDSSRNNSAVWHSAKLCGNPENLRAHRARQRARTSES</sequence>
<organism evidence="2 3">
    <name type="scientific">Rhodococcus oxybenzonivorans</name>
    <dbReference type="NCBI Taxonomy" id="1990687"/>
    <lineage>
        <taxon>Bacteria</taxon>
        <taxon>Bacillati</taxon>
        <taxon>Actinomycetota</taxon>
        <taxon>Actinomycetes</taxon>
        <taxon>Mycobacteriales</taxon>
        <taxon>Nocardiaceae</taxon>
        <taxon>Rhodococcus</taxon>
    </lineage>
</organism>
<dbReference type="AlphaFoldDB" id="A0AAE4V6E0"/>
<dbReference type="RefSeq" id="WP_317746086.1">
    <property type="nucleotide sequence ID" value="NZ_JAWLUP010000187.1"/>
</dbReference>
<evidence type="ECO:0000313" key="2">
    <source>
        <dbReference type="EMBL" id="MDV7268638.1"/>
    </source>
</evidence>
<accession>A0AAE4V6E0</accession>
<feature type="domain" description="Zinc finger CGNR" evidence="1">
    <location>
        <begin position="148"/>
        <end position="191"/>
    </location>
</feature>
<dbReference type="InterPro" id="IPR010852">
    <property type="entry name" value="ABATE"/>
</dbReference>
<dbReference type="SUPFAM" id="SSF160904">
    <property type="entry name" value="Jann2411-like"/>
    <property type="match status" value="1"/>
</dbReference>
<proteinExistence type="predicted"/>
<dbReference type="InterPro" id="IPR021005">
    <property type="entry name" value="Znf_CGNR"/>
</dbReference>
<dbReference type="Gene3D" id="1.10.3300.10">
    <property type="entry name" value="Jann2411-like domain"/>
    <property type="match status" value="1"/>
</dbReference>
<dbReference type="Pfam" id="PF11706">
    <property type="entry name" value="zf-CGNR"/>
    <property type="match status" value="1"/>
</dbReference>
<dbReference type="EMBL" id="JAWLUP010000187">
    <property type="protein sequence ID" value="MDV7268638.1"/>
    <property type="molecule type" value="Genomic_DNA"/>
</dbReference>
<name>A0AAE4V6E0_9NOCA</name>